<dbReference type="PANTHER" id="PTHR42877">
    <property type="entry name" value="L-ORNITHINE N(5)-MONOOXYGENASE-RELATED"/>
    <property type="match status" value="1"/>
</dbReference>
<accession>A0A840R4A4</accession>
<gene>
    <name evidence="4" type="ORF">HNQ57_001529</name>
</gene>
<dbReference type="InterPro" id="IPR036188">
    <property type="entry name" value="FAD/NAD-bd_sf"/>
</dbReference>
<comment type="caution">
    <text evidence="4">The sequence shown here is derived from an EMBL/GenBank/DDBJ whole genome shotgun (WGS) entry which is preliminary data.</text>
</comment>
<dbReference type="InterPro" id="IPR051209">
    <property type="entry name" value="FAD-bind_Monooxygenase_sf"/>
</dbReference>
<reference evidence="4 5" key="1">
    <citation type="submission" date="2020-08" db="EMBL/GenBank/DDBJ databases">
        <title>Genomic Encyclopedia of Type Strains, Phase IV (KMG-IV): sequencing the most valuable type-strain genomes for metagenomic binning, comparative biology and taxonomic classification.</title>
        <authorList>
            <person name="Goeker M."/>
        </authorList>
    </citation>
    <scope>NUCLEOTIDE SEQUENCE [LARGE SCALE GENOMIC DNA]</scope>
    <source>
        <strain evidence="4 5">DSM 25701</strain>
    </source>
</reference>
<evidence type="ECO:0000256" key="1">
    <source>
        <dbReference type="ARBA" id="ARBA00022630"/>
    </source>
</evidence>
<proteinExistence type="predicted"/>
<dbReference type="GO" id="GO:0050661">
    <property type="term" value="F:NADP binding"/>
    <property type="evidence" value="ECO:0007669"/>
    <property type="project" value="InterPro"/>
</dbReference>
<dbReference type="Gene3D" id="3.50.50.60">
    <property type="entry name" value="FAD/NAD(P)-binding domain"/>
    <property type="match status" value="2"/>
</dbReference>
<dbReference type="GO" id="GO:0050660">
    <property type="term" value="F:flavin adenine dinucleotide binding"/>
    <property type="evidence" value="ECO:0007669"/>
    <property type="project" value="InterPro"/>
</dbReference>
<dbReference type="PANTHER" id="PTHR42877:SF4">
    <property type="entry name" value="FAD_NAD(P)-BINDING DOMAIN-CONTAINING PROTEIN-RELATED"/>
    <property type="match status" value="1"/>
</dbReference>
<dbReference type="SUPFAM" id="SSF51905">
    <property type="entry name" value="FAD/NAD(P)-binding domain"/>
    <property type="match status" value="2"/>
</dbReference>
<evidence type="ECO:0000256" key="3">
    <source>
        <dbReference type="ARBA" id="ARBA00023002"/>
    </source>
</evidence>
<keyword evidence="2" id="KW-0274">FAD</keyword>
<keyword evidence="3" id="KW-0560">Oxidoreductase</keyword>
<dbReference type="AlphaFoldDB" id="A0A840R4A4"/>
<dbReference type="EMBL" id="JACHHW010000004">
    <property type="protein sequence ID" value="MBB5187260.1"/>
    <property type="molecule type" value="Genomic_DNA"/>
</dbReference>
<keyword evidence="1" id="KW-0285">Flavoprotein</keyword>
<name>A0A840R4A4_9GAMM</name>
<dbReference type="Proteomes" id="UP000536640">
    <property type="component" value="Unassembled WGS sequence"/>
</dbReference>
<organism evidence="4 5">
    <name type="scientific">Zhongshania antarctica</name>
    <dbReference type="NCBI Taxonomy" id="641702"/>
    <lineage>
        <taxon>Bacteria</taxon>
        <taxon>Pseudomonadati</taxon>
        <taxon>Pseudomonadota</taxon>
        <taxon>Gammaproteobacteria</taxon>
        <taxon>Cellvibrionales</taxon>
        <taxon>Spongiibacteraceae</taxon>
        <taxon>Zhongshania</taxon>
    </lineage>
</organism>
<protein>
    <submittedName>
        <fullName evidence="4">Cation diffusion facilitator CzcD-associated flavoprotein CzcO</fullName>
    </submittedName>
</protein>
<evidence type="ECO:0000313" key="5">
    <source>
        <dbReference type="Proteomes" id="UP000536640"/>
    </source>
</evidence>
<evidence type="ECO:0000256" key="2">
    <source>
        <dbReference type="ARBA" id="ARBA00022827"/>
    </source>
</evidence>
<sequence length="511" mass="57280">MSKNNNHTAEEQGVAIIGAGFGGMGLAIRLRQQGVDDFVIYEQAADVGGVWRDNIYPGAACDVPSHLYSFSFEPNPDWGRSYGPRAEIHRYLQRCADKYQLEQHIKFNTSVSSLEFNEHTGLWVIQFADGRQAKARAVVLAIGALNIPQYPKIDGLEKFGGKIMHTAEWDQGYSLISKRVAVIGTGASAIQVVPAIQPEVASLTLFQRTPPWVMPKFDQPQSTVRQARFRRWPFLQRLIRNLQYLIAESVVPAFMWDSVLTRFGEAMGRRYLKKIVRDPVLRKQLTPEYAMGCKRVLLSDNYYPALTQRNVSVLSSGFSHIDEKAIYSADGQRLEVDVLVLATGFKVPVSGAPMPVRGLAGRDLNDDWAAGSEAYKGMTVSGYPNLLYIMGPNTGPGNTSVIFYIESQIHYILQYLSALRAAPNEYINVKPEVQRAFNEDVQRRFKGTTWTSGCNSWYLTADGKNTTLWPSFSWLYRLRTRRFNNAEYEFVEAGASGKDEAELGVELAAQS</sequence>
<dbReference type="RefSeq" id="WP_184462099.1">
    <property type="nucleotide sequence ID" value="NZ_JACHHW010000004.1"/>
</dbReference>
<dbReference type="PRINTS" id="PR00411">
    <property type="entry name" value="PNDRDTASEI"/>
</dbReference>
<dbReference type="GO" id="GO:0004499">
    <property type="term" value="F:N,N-dimethylaniline monooxygenase activity"/>
    <property type="evidence" value="ECO:0007669"/>
    <property type="project" value="InterPro"/>
</dbReference>
<dbReference type="Pfam" id="PF00743">
    <property type="entry name" value="FMO-like"/>
    <property type="match status" value="1"/>
</dbReference>
<evidence type="ECO:0000313" key="4">
    <source>
        <dbReference type="EMBL" id="MBB5187260.1"/>
    </source>
</evidence>
<keyword evidence="5" id="KW-1185">Reference proteome</keyword>
<dbReference type="InterPro" id="IPR020946">
    <property type="entry name" value="Flavin_mOase-like"/>
</dbReference>